<protein>
    <submittedName>
        <fullName evidence="2">Uncharacterized protein</fullName>
    </submittedName>
</protein>
<feature type="region of interest" description="Disordered" evidence="1">
    <location>
        <begin position="222"/>
        <end position="243"/>
    </location>
</feature>
<name>A0A7S3R0G2_DUNTE</name>
<proteinExistence type="predicted"/>
<gene>
    <name evidence="2" type="ORF">DTER00134_LOCUS13477</name>
</gene>
<evidence type="ECO:0000313" key="2">
    <source>
        <dbReference type="EMBL" id="CAE0498404.1"/>
    </source>
</evidence>
<feature type="compositionally biased region" description="Low complexity" evidence="1">
    <location>
        <begin position="16"/>
        <end position="49"/>
    </location>
</feature>
<dbReference type="EMBL" id="HBIP01022505">
    <property type="protein sequence ID" value="CAE0498404.1"/>
    <property type="molecule type" value="Transcribed_RNA"/>
</dbReference>
<feature type="region of interest" description="Disordered" evidence="1">
    <location>
        <begin position="1"/>
        <end position="53"/>
    </location>
</feature>
<feature type="compositionally biased region" description="Low complexity" evidence="1">
    <location>
        <begin position="144"/>
        <end position="159"/>
    </location>
</feature>
<sequence length="351" mass="34994">MKTSRRAGSRCCYAASSSNNSSSSSGSSSSNNNSSSNSSSSNNNSSNNNIEQSCQPSMETLGALHSMLEESVASGRLPAPQQQATGLPQLSVQGLSVPTALMALLVRAHAHEHSVHVGNVACRLLPMGSSCATSGGVRGLQGGASKVRPSSRPRSSGARRGIVIHGLRLRDGTLTAHAVPDAISSVMGEAWALEEVPHGCELSACGPVLLLPTFADPHASVGSAGSRGLSAGRRLPSAHAGLSTSRGTSAAALAATSVLGGGGVATDISTPTGVGGPGSSQALRVPVALSKLGGMVGDAGGVVLHVDVRGPLAGSATPACAPPAARGLCFLMVMDEEWPADSSAVRALARD</sequence>
<dbReference type="AlphaFoldDB" id="A0A7S3R0G2"/>
<accession>A0A7S3R0G2</accession>
<reference evidence="2" key="1">
    <citation type="submission" date="2021-01" db="EMBL/GenBank/DDBJ databases">
        <authorList>
            <person name="Corre E."/>
            <person name="Pelletier E."/>
            <person name="Niang G."/>
            <person name="Scheremetjew M."/>
            <person name="Finn R."/>
            <person name="Kale V."/>
            <person name="Holt S."/>
            <person name="Cochrane G."/>
            <person name="Meng A."/>
            <person name="Brown T."/>
            <person name="Cohen L."/>
        </authorList>
    </citation>
    <scope>NUCLEOTIDE SEQUENCE</scope>
    <source>
        <strain evidence="2">CCMP1320</strain>
    </source>
</reference>
<feature type="region of interest" description="Disordered" evidence="1">
    <location>
        <begin position="135"/>
        <end position="159"/>
    </location>
</feature>
<evidence type="ECO:0000256" key="1">
    <source>
        <dbReference type="SAM" id="MobiDB-lite"/>
    </source>
</evidence>
<organism evidence="2">
    <name type="scientific">Dunaliella tertiolecta</name>
    <name type="common">Green alga</name>
    <dbReference type="NCBI Taxonomy" id="3047"/>
    <lineage>
        <taxon>Eukaryota</taxon>
        <taxon>Viridiplantae</taxon>
        <taxon>Chlorophyta</taxon>
        <taxon>core chlorophytes</taxon>
        <taxon>Chlorophyceae</taxon>
        <taxon>CS clade</taxon>
        <taxon>Chlamydomonadales</taxon>
        <taxon>Dunaliellaceae</taxon>
        <taxon>Dunaliella</taxon>
    </lineage>
</organism>